<sequence length="110" mass="12123">MIDTARTTLQLGYTCGRESAKNKGARITIWFSMLYERARFSGFRLLRCCSRASDYGDSLVLAEDCLVGSALSDLMTRRFDAEDGCGSFGDEPFTGGRSSLRRNAALVVTM</sequence>
<accession>A0A922HS70</accession>
<evidence type="ECO:0000313" key="2">
    <source>
        <dbReference type="Proteomes" id="UP000790347"/>
    </source>
</evidence>
<proteinExistence type="predicted"/>
<dbReference type="Proteomes" id="UP000790347">
    <property type="component" value="Unassembled WGS sequence"/>
</dbReference>
<evidence type="ECO:0000313" key="1">
    <source>
        <dbReference type="EMBL" id="KAH9501621.1"/>
    </source>
</evidence>
<reference evidence="1" key="1">
    <citation type="submission" date="2013-05" db="EMBL/GenBank/DDBJ databases">
        <authorList>
            <person name="Yim A.K.Y."/>
            <person name="Chan T.F."/>
            <person name="Ji K.M."/>
            <person name="Liu X.Y."/>
            <person name="Zhou J.W."/>
            <person name="Li R.Q."/>
            <person name="Yang K.Y."/>
            <person name="Li J."/>
            <person name="Li M."/>
            <person name="Law P.T.W."/>
            <person name="Wu Y.L."/>
            <person name="Cai Z.L."/>
            <person name="Qin H."/>
            <person name="Bao Y."/>
            <person name="Leung R.K.K."/>
            <person name="Ng P.K.S."/>
            <person name="Zou J."/>
            <person name="Zhong X.J."/>
            <person name="Ran P.X."/>
            <person name="Zhong N.S."/>
            <person name="Liu Z.G."/>
            <person name="Tsui S.K.W."/>
        </authorList>
    </citation>
    <scope>NUCLEOTIDE SEQUENCE</scope>
    <source>
        <strain evidence="1">Derf</strain>
        <tissue evidence="1">Whole organism</tissue>
    </source>
</reference>
<dbReference type="AlphaFoldDB" id="A0A922HS70"/>
<name>A0A922HS70_DERFA</name>
<gene>
    <name evidence="1" type="ORF">DERF_012457</name>
</gene>
<comment type="caution">
    <text evidence="1">The sequence shown here is derived from an EMBL/GenBank/DDBJ whole genome shotgun (WGS) entry which is preliminary data.</text>
</comment>
<protein>
    <submittedName>
        <fullName evidence="1">Uncharacterized protein</fullName>
    </submittedName>
</protein>
<dbReference type="EMBL" id="ASGP02000006">
    <property type="protein sequence ID" value="KAH9501621.1"/>
    <property type="molecule type" value="Genomic_DNA"/>
</dbReference>
<keyword evidence="2" id="KW-1185">Reference proteome</keyword>
<reference evidence="1" key="2">
    <citation type="journal article" date="2022" name="Res Sq">
        <title>Comparative Genomics Reveals Insights into the Divergent Evolution of Astigmatic Mites and Household Pest Adaptations.</title>
        <authorList>
            <person name="Xiong Q."/>
            <person name="Wan A.T.-Y."/>
            <person name="Liu X.-Y."/>
            <person name="Fung C.S.-H."/>
            <person name="Xiao X."/>
            <person name="Malainual N."/>
            <person name="Hou J."/>
            <person name="Wang L."/>
            <person name="Wang M."/>
            <person name="Yang K."/>
            <person name="Cui Y."/>
            <person name="Leung E."/>
            <person name="Nong W."/>
            <person name="Shin S.-K."/>
            <person name="Au S."/>
            <person name="Jeong K.Y."/>
            <person name="Chew F.T."/>
            <person name="Hui J."/>
            <person name="Leung T.F."/>
            <person name="Tungtrongchitr A."/>
            <person name="Zhong N."/>
            <person name="Liu Z."/>
            <person name="Tsui S."/>
        </authorList>
    </citation>
    <scope>NUCLEOTIDE SEQUENCE</scope>
    <source>
        <strain evidence="1">Derf</strain>
        <tissue evidence="1">Whole organism</tissue>
    </source>
</reference>
<organism evidence="1 2">
    <name type="scientific">Dermatophagoides farinae</name>
    <name type="common">American house dust mite</name>
    <dbReference type="NCBI Taxonomy" id="6954"/>
    <lineage>
        <taxon>Eukaryota</taxon>
        <taxon>Metazoa</taxon>
        <taxon>Ecdysozoa</taxon>
        <taxon>Arthropoda</taxon>
        <taxon>Chelicerata</taxon>
        <taxon>Arachnida</taxon>
        <taxon>Acari</taxon>
        <taxon>Acariformes</taxon>
        <taxon>Sarcoptiformes</taxon>
        <taxon>Astigmata</taxon>
        <taxon>Psoroptidia</taxon>
        <taxon>Analgoidea</taxon>
        <taxon>Pyroglyphidae</taxon>
        <taxon>Dermatophagoidinae</taxon>
        <taxon>Dermatophagoides</taxon>
    </lineage>
</organism>